<evidence type="ECO:0000313" key="1">
    <source>
        <dbReference type="EMBL" id="MCQ4922489.1"/>
    </source>
</evidence>
<comment type="caution">
    <text evidence="1">The sequence shown here is derived from an EMBL/GenBank/DDBJ whole genome shotgun (WGS) entry which is preliminary data.</text>
</comment>
<dbReference type="EMBL" id="JANGAC010000003">
    <property type="protein sequence ID" value="MCQ4922489.1"/>
    <property type="molecule type" value="Genomic_DNA"/>
</dbReference>
<keyword evidence="2" id="KW-1185">Reference proteome</keyword>
<gene>
    <name evidence="1" type="ORF">NE686_05290</name>
</gene>
<sequence>MKDYIITISNKTKSKIAIVGHVGVGHVHSHSSFVQDDSVGFAVVASLMREVLNVDTRIKHVKGDLLKGDMVVETYGGGIGRTFCRRGITPMELELMNRAVDEDGIYTQRTAIKAFGRMYGQGVMEVPAALQGAIALAVLDSFHKKNPNKVHITSQKYSGRIDKMAGMIADINGIPVSLLLNINGSEGGIGPNEDNEGNTAIGVKGELMKSIGIDNIPTIIVESKAYIPKVSDDIEELTFLFRAQEGLDNLFLAKVLSEAAKEAGIPYIYFTDSLPQEKGQLAKATVDFANKIIRLGEELKSVDDSTDKVEILADMAKLISEDAGGVTFMSNSLHEVVRSPGIVPDNAAVISLLVPTEYIKYWKIPMLSVDDINGYKEIIIGAIDRIC</sequence>
<dbReference type="RefSeq" id="WP_256310727.1">
    <property type="nucleotide sequence ID" value="NZ_JANGAC010000003.1"/>
</dbReference>
<accession>A0ABT1S7Q6</accession>
<evidence type="ECO:0000313" key="2">
    <source>
        <dbReference type="Proteomes" id="UP001524478"/>
    </source>
</evidence>
<reference evidence="1 2" key="1">
    <citation type="submission" date="2022-06" db="EMBL/GenBank/DDBJ databases">
        <title>Isolation of gut microbiota from human fecal samples.</title>
        <authorList>
            <person name="Pamer E.G."/>
            <person name="Barat B."/>
            <person name="Waligurski E."/>
            <person name="Medina S."/>
            <person name="Paddock L."/>
            <person name="Mostad J."/>
        </authorList>
    </citation>
    <scope>NUCLEOTIDE SEQUENCE [LARGE SCALE GENOMIC DNA]</scope>
    <source>
        <strain evidence="1 2">DFI.7.95</strain>
    </source>
</reference>
<organism evidence="1 2">
    <name type="scientific">Tissierella carlieri</name>
    <dbReference type="NCBI Taxonomy" id="689904"/>
    <lineage>
        <taxon>Bacteria</taxon>
        <taxon>Bacillati</taxon>
        <taxon>Bacillota</taxon>
        <taxon>Tissierellia</taxon>
        <taxon>Tissierellales</taxon>
        <taxon>Tissierellaceae</taxon>
        <taxon>Tissierella</taxon>
    </lineage>
</organism>
<name>A0ABT1S7Q6_9FIRM</name>
<protein>
    <submittedName>
        <fullName evidence="1">Uncharacterized protein</fullName>
    </submittedName>
</protein>
<dbReference type="Proteomes" id="UP001524478">
    <property type="component" value="Unassembled WGS sequence"/>
</dbReference>
<proteinExistence type="predicted"/>